<dbReference type="InterPro" id="IPR050904">
    <property type="entry name" value="Adhesion/Biosynth-related"/>
</dbReference>
<proteinExistence type="predicted"/>
<dbReference type="SUPFAM" id="SSF82153">
    <property type="entry name" value="FAS1 domain"/>
    <property type="match status" value="2"/>
</dbReference>
<dbReference type="PROSITE" id="PS51257">
    <property type="entry name" value="PROKAR_LIPOPROTEIN"/>
    <property type="match status" value="1"/>
</dbReference>
<dbReference type="Gene3D" id="2.30.180.10">
    <property type="entry name" value="FAS1 domain"/>
    <property type="match status" value="2"/>
</dbReference>
<accession>A0A4Q7M9Q4</accession>
<dbReference type="Pfam" id="PF02469">
    <property type="entry name" value="Fasciclin"/>
    <property type="match status" value="1"/>
</dbReference>
<gene>
    <name evidence="2" type="ORF">EV199_6033</name>
</gene>
<dbReference type="OrthoDB" id="624512at2"/>
<dbReference type="InterPro" id="IPR036378">
    <property type="entry name" value="FAS1_dom_sf"/>
</dbReference>
<reference evidence="2 3" key="1">
    <citation type="submission" date="2019-02" db="EMBL/GenBank/DDBJ databases">
        <title>Genomic Encyclopedia of Type Strains, Phase IV (KMG-IV): sequencing the most valuable type-strain genomes for metagenomic binning, comparative biology and taxonomic classification.</title>
        <authorList>
            <person name="Goeker M."/>
        </authorList>
    </citation>
    <scope>NUCLEOTIDE SEQUENCE [LARGE SCALE GENOMIC DNA]</scope>
    <source>
        <strain evidence="2 3">DSM 18116</strain>
    </source>
</reference>
<evidence type="ECO:0000259" key="1">
    <source>
        <dbReference type="PROSITE" id="PS50213"/>
    </source>
</evidence>
<dbReference type="PROSITE" id="PS50213">
    <property type="entry name" value="FAS1"/>
    <property type="match status" value="1"/>
</dbReference>
<comment type="caution">
    <text evidence="2">The sequence shown here is derived from an EMBL/GenBank/DDBJ whole genome shotgun (WGS) entry which is preliminary data.</text>
</comment>
<organism evidence="2 3">
    <name type="scientific">Pseudobacter ginsenosidimutans</name>
    <dbReference type="NCBI Taxonomy" id="661488"/>
    <lineage>
        <taxon>Bacteria</taxon>
        <taxon>Pseudomonadati</taxon>
        <taxon>Bacteroidota</taxon>
        <taxon>Chitinophagia</taxon>
        <taxon>Chitinophagales</taxon>
        <taxon>Chitinophagaceae</taxon>
        <taxon>Pseudobacter</taxon>
    </lineage>
</organism>
<name>A0A4Q7M9Q4_9BACT</name>
<dbReference type="PANTHER" id="PTHR10900:SF77">
    <property type="entry name" value="FI19380P1"/>
    <property type="match status" value="1"/>
</dbReference>
<sequence length="438" mass="49841">MKTYIQYGFIALMLLALITGCKKDEYIPPPEGEKIPYQDPMHQPVAEILTNTPLFRKLIEQSNMDSLLTTKMPLTILAPSDAAMQAAGYTETTIAGMAALDADTIVALHVVRNTITKDELLRVAGNLETASLLKKKGLYVRGYYYGDGQTNNISRDAFWYRQMLKGLGDKLWVNGVPSGDLNKAKPAEYGYVYVLDKVQVRPVGQSFWSYLETDPRFSMFIQLQKKVDELFDLKYRKVYEENTGWDPGGWGWVDSRRTQYTLYYDIQADPYDPNGDSYTGFNTMFAPTNDAFHAAGFQTIDDVLAMNEQLFREPVFDFNTWEISSFGYVTDSIFTYHWDYGLDNQPYTGLYGKRGPVANLFYANDLRNEYLGDFMISSYVGYFYYRMPFNFGEKDGKPTVQVKGSTAEPATVLETIPTLSGPLHVVDRLLIPKDLKMN</sequence>
<feature type="domain" description="FAS1" evidence="1">
    <location>
        <begin position="42"/>
        <end position="199"/>
    </location>
</feature>
<dbReference type="RefSeq" id="WP_130544504.1">
    <property type="nucleotide sequence ID" value="NZ_CP042431.1"/>
</dbReference>
<evidence type="ECO:0000313" key="3">
    <source>
        <dbReference type="Proteomes" id="UP000293874"/>
    </source>
</evidence>
<evidence type="ECO:0000313" key="2">
    <source>
        <dbReference type="EMBL" id="RZS63933.1"/>
    </source>
</evidence>
<dbReference type="AlphaFoldDB" id="A0A4Q7M9Q4"/>
<protein>
    <submittedName>
        <fullName evidence="2">Fasciclin domain-containing protein</fullName>
    </submittedName>
</protein>
<dbReference type="Proteomes" id="UP000293874">
    <property type="component" value="Unassembled WGS sequence"/>
</dbReference>
<dbReference type="PANTHER" id="PTHR10900">
    <property type="entry name" value="PERIOSTIN-RELATED"/>
    <property type="match status" value="1"/>
</dbReference>
<dbReference type="EMBL" id="SGXA01000007">
    <property type="protein sequence ID" value="RZS63933.1"/>
    <property type="molecule type" value="Genomic_DNA"/>
</dbReference>
<keyword evidence="3" id="KW-1185">Reference proteome</keyword>
<dbReference type="InterPro" id="IPR000782">
    <property type="entry name" value="FAS1_domain"/>
</dbReference>